<evidence type="ECO:0000259" key="2">
    <source>
        <dbReference type="Pfam" id="PF16403"/>
    </source>
</evidence>
<dbReference type="Gene3D" id="2.60.40.10">
    <property type="entry name" value="Immunoglobulins"/>
    <property type="match status" value="1"/>
</dbReference>
<proteinExistence type="predicted"/>
<keyword evidence="4" id="KW-1185">Reference proteome</keyword>
<dbReference type="GO" id="GO:0005975">
    <property type="term" value="P:carbohydrate metabolic process"/>
    <property type="evidence" value="ECO:0007669"/>
    <property type="project" value="UniProtKB-ARBA"/>
</dbReference>
<gene>
    <name evidence="3" type="ORF">CLV29_0003</name>
</gene>
<sequence length="201" mass="20155">MEWSGLTEGETYAWYAVSRDAETGENLTPGSITQMSVFTATAAGTDVTAPELTVPEGTEVGVGDDFDPLAGVSATDDTDGDLTPEVEVIGSVNTSEPGSHALTYTVQDTNGNQAISSTVVTVTEKSSGGSDDGDNGGADGGDGCCPSAWALLPGPEAGAIRTGSTAPIAAESLTRPTGPGTSIPRCRARSLSGAGRPTVSR</sequence>
<protein>
    <submittedName>
        <fullName evidence="3">Uncharacterized protein DUF5011</fullName>
    </submittedName>
</protein>
<evidence type="ECO:0000313" key="3">
    <source>
        <dbReference type="EMBL" id="TDT32431.1"/>
    </source>
</evidence>
<name>A0A4R7J517_9ACTN</name>
<dbReference type="EMBL" id="SOAW01000001">
    <property type="protein sequence ID" value="TDT32431.1"/>
    <property type="molecule type" value="Genomic_DNA"/>
</dbReference>
<feature type="region of interest" description="Disordered" evidence="1">
    <location>
        <begin position="55"/>
        <end position="82"/>
    </location>
</feature>
<feature type="domain" description="Pesticidal crystal protein Cry22Aa Ig-like" evidence="2">
    <location>
        <begin position="56"/>
        <end position="122"/>
    </location>
</feature>
<organism evidence="3 4">
    <name type="scientific">Naumannella halotolerans</name>
    <dbReference type="NCBI Taxonomy" id="993414"/>
    <lineage>
        <taxon>Bacteria</taxon>
        <taxon>Bacillati</taxon>
        <taxon>Actinomycetota</taxon>
        <taxon>Actinomycetes</taxon>
        <taxon>Propionibacteriales</taxon>
        <taxon>Propionibacteriaceae</taxon>
        <taxon>Naumannella</taxon>
    </lineage>
</organism>
<dbReference type="InterPro" id="IPR013783">
    <property type="entry name" value="Ig-like_fold"/>
</dbReference>
<evidence type="ECO:0000313" key="4">
    <source>
        <dbReference type="Proteomes" id="UP000295371"/>
    </source>
</evidence>
<dbReference type="RefSeq" id="WP_208292683.1">
    <property type="nucleotide sequence ID" value="NZ_SOAW01000001.1"/>
</dbReference>
<feature type="region of interest" description="Disordered" evidence="1">
    <location>
        <begin position="123"/>
        <end position="201"/>
    </location>
</feature>
<dbReference type="Pfam" id="PF16403">
    <property type="entry name" value="Bact_surface_Ig-like"/>
    <property type="match status" value="1"/>
</dbReference>
<evidence type="ECO:0000256" key="1">
    <source>
        <dbReference type="SAM" id="MobiDB-lite"/>
    </source>
</evidence>
<accession>A0A4R7J517</accession>
<dbReference type="AlphaFoldDB" id="A0A4R7J517"/>
<reference evidence="3 4" key="1">
    <citation type="submission" date="2019-03" db="EMBL/GenBank/DDBJ databases">
        <title>Genomic Encyclopedia of Archaeal and Bacterial Type Strains, Phase II (KMG-II): from individual species to whole genera.</title>
        <authorList>
            <person name="Goeker M."/>
        </authorList>
    </citation>
    <scope>NUCLEOTIDE SEQUENCE [LARGE SCALE GENOMIC DNA]</scope>
    <source>
        <strain evidence="3 4">DSM 24323</strain>
    </source>
</reference>
<dbReference type="InterPro" id="IPR032179">
    <property type="entry name" value="Cry22Aa_Ig-like"/>
</dbReference>
<dbReference type="Proteomes" id="UP000295371">
    <property type="component" value="Unassembled WGS sequence"/>
</dbReference>
<comment type="caution">
    <text evidence="3">The sequence shown here is derived from an EMBL/GenBank/DDBJ whole genome shotgun (WGS) entry which is preliminary data.</text>
</comment>